<dbReference type="InterPro" id="IPR053139">
    <property type="entry name" value="Surface_bspA-like"/>
</dbReference>
<accession>A0A9W7BTJ7</accession>
<dbReference type="Gene3D" id="3.80.10.10">
    <property type="entry name" value="Ribonuclease Inhibitor"/>
    <property type="match status" value="1"/>
</dbReference>
<dbReference type="AlphaFoldDB" id="A0A9W7BTJ7"/>
<comment type="caution">
    <text evidence="2">The sequence shown here is derived from an EMBL/GenBank/DDBJ whole genome shotgun (WGS) entry which is preliminary data.</text>
</comment>
<evidence type="ECO:0000313" key="2">
    <source>
        <dbReference type="EMBL" id="GMH97196.1"/>
    </source>
</evidence>
<dbReference type="SUPFAM" id="SSF52058">
    <property type="entry name" value="L domain-like"/>
    <property type="match status" value="1"/>
</dbReference>
<organism evidence="2 3">
    <name type="scientific">Triparma verrucosa</name>
    <dbReference type="NCBI Taxonomy" id="1606542"/>
    <lineage>
        <taxon>Eukaryota</taxon>
        <taxon>Sar</taxon>
        <taxon>Stramenopiles</taxon>
        <taxon>Ochrophyta</taxon>
        <taxon>Bolidophyceae</taxon>
        <taxon>Parmales</taxon>
        <taxon>Triparmaceae</taxon>
        <taxon>Triparma</taxon>
    </lineage>
</organism>
<reference evidence="3" key="1">
    <citation type="journal article" date="2023" name="Commun. Biol.">
        <title>Genome analysis of Parmales, the sister group of diatoms, reveals the evolutionary specialization of diatoms from phago-mixotrophs to photoautotrophs.</title>
        <authorList>
            <person name="Ban H."/>
            <person name="Sato S."/>
            <person name="Yoshikawa S."/>
            <person name="Yamada K."/>
            <person name="Nakamura Y."/>
            <person name="Ichinomiya M."/>
            <person name="Sato N."/>
            <person name="Blanc-Mathieu R."/>
            <person name="Endo H."/>
            <person name="Kuwata A."/>
            <person name="Ogata H."/>
        </authorList>
    </citation>
    <scope>NUCLEOTIDE SEQUENCE [LARGE SCALE GENOMIC DNA]</scope>
    <source>
        <strain evidence="3">NIES 3699</strain>
    </source>
</reference>
<gene>
    <name evidence="2" type="ORF">TrVE_jg6291</name>
</gene>
<dbReference type="EMBL" id="BRXX01000197">
    <property type="protein sequence ID" value="GMH97196.1"/>
    <property type="molecule type" value="Genomic_DNA"/>
</dbReference>
<protein>
    <submittedName>
        <fullName evidence="2">Uncharacterized protein</fullName>
    </submittedName>
</protein>
<name>A0A9W7BTJ7_9STRA</name>
<dbReference type="InterPro" id="IPR026906">
    <property type="entry name" value="LRR_5"/>
</dbReference>
<feature type="compositionally biased region" description="Acidic residues" evidence="1">
    <location>
        <begin position="22"/>
        <end position="40"/>
    </location>
</feature>
<proteinExistence type="predicted"/>
<dbReference type="PANTHER" id="PTHR45661:SF3">
    <property type="entry name" value="IG-LIKE DOMAIN-CONTAINING PROTEIN"/>
    <property type="match status" value="1"/>
</dbReference>
<sequence length="259" mass="29160">MSKRTSEEIENVIETLDPNNLEGEDDQEELFEDSELDSAADDTPAGGGDDFMHTDDFRRLFVGFAMVDTLVAMRWLDRKWHKVVEKELTELEEDEPHGEVIVHGGNDMSHDEVWSGARKERMKQVTKVVFLLNIPKVGDCACLYASTLVVVDIPEGITSIGDYSFYDCSSLKEVKFPKSLISIGVHSFSFCSSLEQVDLLHTNVQKLGESAFHFCTSLREMKVPDSLQHFGANFFWNCSKLVPPTIYVSDWHAASEVVA</sequence>
<dbReference type="Pfam" id="PF13306">
    <property type="entry name" value="LRR_5"/>
    <property type="match status" value="1"/>
</dbReference>
<dbReference type="InterPro" id="IPR032675">
    <property type="entry name" value="LRR_dom_sf"/>
</dbReference>
<evidence type="ECO:0000256" key="1">
    <source>
        <dbReference type="SAM" id="MobiDB-lite"/>
    </source>
</evidence>
<dbReference type="Proteomes" id="UP001165160">
    <property type="component" value="Unassembled WGS sequence"/>
</dbReference>
<keyword evidence="3" id="KW-1185">Reference proteome</keyword>
<dbReference type="PANTHER" id="PTHR45661">
    <property type="entry name" value="SURFACE ANTIGEN"/>
    <property type="match status" value="1"/>
</dbReference>
<evidence type="ECO:0000313" key="3">
    <source>
        <dbReference type="Proteomes" id="UP001165160"/>
    </source>
</evidence>
<feature type="region of interest" description="Disordered" evidence="1">
    <location>
        <begin position="1"/>
        <end position="48"/>
    </location>
</feature>